<dbReference type="KEGG" id="vg:22111385"/>
<accession>A0A097EXV3</accession>
<proteinExistence type="predicted"/>
<dbReference type="GeneID" id="22111385"/>
<name>A0A097EXV3_9CAUD</name>
<dbReference type="RefSeq" id="YP_009101932.1">
    <property type="nucleotide sequence ID" value="NC_025447.1"/>
</dbReference>
<organism evidence="1 2">
    <name type="scientific">Escherichia phage 121Q</name>
    <dbReference type="NCBI Taxonomy" id="1555202"/>
    <lineage>
        <taxon>Viruses</taxon>
        <taxon>Duplodnaviria</taxon>
        <taxon>Heunggongvirae</taxon>
        <taxon>Uroviricota</taxon>
        <taxon>Caudoviricetes</taxon>
        <taxon>Asteriusvirus</taxon>
        <taxon>Asteriusvirus av121Q</taxon>
    </lineage>
</organism>
<dbReference type="EMBL" id="KM507819">
    <property type="protein sequence ID" value="AIT14235.1"/>
    <property type="molecule type" value="Genomic_DNA"/>
</dbReference>
<gene>
    <name evidence="1" type="primary">345</name>
    <name evidence="1" type="ORF">PBI_121Q_345</name>
</gene>
<dbReference type="Proteomes" id="UP000029889">
    <property type="component" value="Segment"/>
</dbReference>
<reference evidence="1 2" key="1">
    <citation type="submission" date="2014-09" db="EMBL/GenBank/DDBJ databases">
        <authorList>
            <person name="Lapin J.S."/>
            <person name="Pope W.H."/>
            <person name="Hua J."/>
            <person name="Ford M.E."/>
            <person name="Conway J.F."/>
            <person name="Hatfull G.F."/>
            <person name="Hendrix R.W."/>
        </authorList>
    </citation>
    <scope>NUCLEOTIDE SEQUENCE [LARGE SCALE GENOMIC DNA]</scope>
</reference>
<keyword evidence="2" id="KW-1185">Reference proteome</keyword>
<evidence type="ECO:0000313" key="2">
    <source>
        <dbReference type="Proteomes" id="UP000029889"/>
    </source>
</evidence>
<sequence length="69" mass="8393">MYKTINQEWKTQKYREFSTSLTKDALNLKRTEFDMFIFLGTRSQEQYIHYYISSLRTEIVCKTQGIIKK</sequence>
<protein>
    <submittedName>
        <fullName evidence="1">Uncharacterized protein</fullName>
    </submittedName>
</protein>
<evidence type="ECO:0000313" key="1">
    <source>
        <dbReference type="EMBL" id="AIT14235.1"/>
    </source>
</evidence>